<protein>
    <submittedName>
        <fullName evidence="10">Odorant receptor 6</fullName>
    </submittedName>
</protein>
<evidence type="ECO:0000256" key="4">
    <source>
        <dbReference type="ARBA" id="ARBA00022725"/>
    </source>
</evidence>
<dbReference type="EMBL" id="KP975141">
    <property type="protein sequence ID" value="ALT31660.1"/>
    <property type="molecule type" value="mRNA"/>
</dbReference>
<evidence type="ECO:0000256" key="3">
    <source>
        <dbReference type="ARBA" id="ARBA00022692"/>
    </source>
</evidence>
<evidence type="ECO:0000256" key="5">
    <source>
        <dbReference type="ARBA" id="ARBA00022989"/>
    </source>
</evidence>
<comment type="subcellular location">
    <subcellularLocation>
        <location evidence="1">Membrane</location>
        <topology evidence="1">Multi-pass membrane protein</topology>
    </subcellularLocation>
</comment>
<evidence type="ECO:0000256" key="2">
    <source>
        <dbReference type="ARBA" id="ARBA00022606"/>
    </source>
</evidence>
<gene>
    <name evidence="10" type="primary">or6</name>
</gene>
<feature type="transmembrane region" description="Helical" evidence="9">
    <location>
        <begin position="188"/>
        <end position="209"/>
    </location>
</feature>
<sequence length="211" mass="25052">MEWKNWLEAYPEEYQKPLIETLDLLRKGNIRLLGPNVPFVKKYWHFFYMIPLVTVHYASMITHIVLTEKFDHFQRADLPMFLCGSACIIKTIIIYTKQEEIREFIIHLGSSWRTDDLNDAQLKLKKDAMRHLSYAVIAFCRLGIIFSVQFIMWPLCDTVIRRLLLNQDIELQLPYSCVYPFEIVDWPVYLAIYALQVFCTLYSTSYIYIGT</sequence>
<dbReference type="AlphaFoldDB" id="A0A0U3C1H7"/>
<evidence type="ECO:0000256" key="9">
    <source>
        <dbReference type="SAM" id="Phobius"/>
    </source>
</evidence>
<dbReference type="Pfam" id="PF02949">
    <property type="entry name" value="7tm_6"/>
    <property type="match status" value="1"/>
</dbReference>
<feature type="transmembrane region" description="Helical" evidence="9">
    <location>
        <begin position="46"/>
        <end position="66"/>
    </location>
</feature>
<keyword evidence="4" id="KW-0552">Olfaction</keyword>
<dbReference type="GO" id="GO:0004984">
    <property type="term" value="F:olfactory receptor activity"/>
    <property type="evidence" value="ECO:0007669"/>
    <property type="project" value="InterPro"/>
</dbReference>
<evidence type="ECO:0000313" key="10">
    <source>
        <dbReference type="EMBL" id="ALT31660.1"/>
    </source>
</evidence>
<dbReference type="GO" id="GO:0007165">
    <property type="term" value="P:signal transduction"/>
    <property type="evidence" value="ECO:0007669"/>
    <property type="project" value="UniProtKB-KW"/>
</dbReference>
<keyword evidence="6 9" id="KW-0472">Membrane</keyword>
<evidence type="ECO:0000256" key="8">
    <source>
        <dbReference type="ARBA" id="ARBA00023224"/>
    </source>
</evidence>
<dbReference type="InterPro" id="IPR004117">
    <property type="entry name" value="7tm6_olfct_rcpt"/>
</dbReference>
<organism evidence="10">
    <name type="scientific">Cnaphalocrocis medinalis</name>
    <name type="common">Rice leaffolder moth</name>
    <dbReference type="NCBI Taxonomy" id="437488"/>
    <lineage>
        <taxon>Eukaryota</taxon>
        <taxon>Metazoa</taxon>
        <taxon>Ecdysozoa</taxon>
        <taxon>Arthropoda</taxon>
        <taxon>Hexapoda</taxon>
        <taxon>Insecta</taxon>
        <taxon>Pterygota</taxon>
        <taxon>Neoptera</taxon>
        <taxon>Endopterygota</taxon>
        <taxon>Lepidoptera</taxon>
        <taxon>Glossata</taxon>
        <taxon>Ditrysia</taxon>
        <taxon>Pyraloidea</taxon>
        <taxon>Crambidae</taxon>
        <taxon>Pyraustinae</taxon>
        <taxon>Cnaphalocrocis</taxon>
    </lineage>
</organism>
<feature type="non-terminal residue" evidence="10">
    <location>
        <position position="211"/>
    </location>
</feature>
<keyword evidence="3 9" id="KW-0812">Transmembrane</keyword>
<feature type="transmembrane region" description="Helical" evidence="9">
    <location>
        <begin position="132"/>
        <end position="155"/>
    </location>
</feature>
<keyword evidence="7 10" id="KW-0675">Receptor</keyword>
<evidence type="ECO:0000256" key="6">
    <source>
        <dbReference type="ARBA" id="ARBA00023136"/>
    </source>
</evidence>
<dbReference type="GO" id="GO:0005549">
    <property type="term" value="F:odorant binding"/>
    <property type="evidence" value="ECO:0007669"/>
    <property type="project" value="InterPro"/>
</dbReference>
<evidence type="ECO:0000256" key="7">
    <source>
        <dbReference type="ARBA" id="ARBA00023170"/>
    </source>
</evidence>
<dbReference type="GO" id="GO:0016020">
    <property type="term" value="C:membrane"/>
    <property type="evidence" value="ECO:0007669"/>
    <property type="project" value="UniProtKB-SubCell"/>
</dbReference>
<keyword evidence="5 9" id="KW-1133">Transmembrane helix</keyword>
<reference evidence="10" key="1">
    <citation type="journal article" date="2015" name="PLoS ONE">
        <title>Identification and Comparative Expression Profiles of Chemoreception Genes Revealed from Major Chemoreception Organs of the Rice Leaf Folder, Cnaphalocrocis medinalis (Lepidoptera: Pyralidae).</title>
        <authorList>
            <person name="Zeng F.F."/>
            <person name="Zhao Z.F."/>
            <person name="Yan M.J."/>
            <person name="Zhou W."/>
            <person name="Zhang Z."/>
            <person name="Zhang A."/>
            <person name="Lu Z.X."/>
            <person name="Wang M.Q."/>
        </authorList>
    </citation>
    <scope>NUCLEOTIDE SEQUENCE</scope>
</reference>
<proteinExistence type="evidence at transcript level"/>
<keyword evidence="8" id="KW-0807">Transducer</keyword>
<accession>A0A0U3C1H7</accession>
<name>A0A0U3C1H7_CNAME</name>
<evidence type="ECO:0000256" key="1">
    <source>
        <dbReference type="ARBA" id="ARBA00004141"/>
    </source>
</evidence>
<reference evidence="10" key="2">
    <citation type="submission" date="2015-03" db="EMBL/GenBank/DDBJ databases">
        <authorList>
            <person name="Murphy D."/>
        </authorList>
    </citation>
    <scope>NUCLEOTIDE SEQUENCE</scope>
</reference>
<keyword evidence="2" id="KW-0716">Sensory transduction</keyword>